<feature type="signal peptide" evidence="1">
    <location>
        <begin position="1"/>
        <end position="29"/>
    </location>
</feature>
<evidence type="ECO:0000313" key="2">
    <source>
        <dbReference type="EMBL" id="CCH31611.1"/>
    </source>
</evidence>
<accession>K0K002</accession>
<keyword evidence="1" id="KW-0732">Signal</keyword>
<dbReference type="EMBL" id="HE804045">
    <property type="protein sequence ID" value="CCH31611.1"/>
    <property type="molecule type" value="Genomic_DNA"/>
</dbReference>
<dbReference type="HOGENOM" id="CLU_2303976_0_0_11"/>
<name>K0K002_SACES</name>
<dbReference type="PROSITE" id="PS51318">
    <property type="entry name" value="TAT"/>
    <property type="match status" value="1"/>
</dbReference>
<reference evidence="2 3" key="1">
    <citation type="journal article" date="2012" name="BMC Genomics">
        <title>Complete genome sequence of Saccharothrix espanaensis DSM 44229T and comparison to the other completely sequenced Pseudonocardiaceae.</title>
        <authorList>
            <person name="Strobel T."/>
            <person name="Al-Dilaimi A."/>
            <person name="Blom J."/>
            <person name="Gessner A."/>
            <person name="Kalinowski J."/>
            <person name="Luzhetska M."/>
            <person name="Puhler A."/>
            <person name="Szczepanowski R."/>
            <person name="Bechthold A."/>
            <person name="Ruckert C."/>
        </authorList>
    </citation>
    <scope>NUCLEOTIDE SEQUENCE [LARGE SCALE GENOMIC DNA]</scope>
    <source>
        <strain evidence="3">ATCC 51144 / DSM 44229 / JCM 9112 / NBRC 15066 / NRRL 15764</strain>
    </source>
</reference>
<dbReference type="KEGG" id="sesp:BN6_43290"/>
<dbReference type="AlphaFoldDB" id="K0K002"/>
<sequence length="100" mass="10592">MSNLTRRLTAGLLAAGALTATLGALPALAAAEPGLYEPTFQCQRIQDRGDELTAYGCRPQPNGPIGEPFYVQGPYRTFLCQHGHPGGQGVIVGYDCERTG</sequence>
<dbReference type="InterPro" id="IPR006311">
    <property type="entry name" value="TAT_signal"/>
</dbReference>
<organism evidence="2 3">
    <name type="scientific">Saccharothrix espanaensis (strain ATCC 51144 / DSM 44229 / JCM 9112 / NBRC 15066 / NRRL 15764)</name>
    <dbReference type="NCBI Taxonomy" id="1179773"/>
    <lineage>
        <taxon>Bacteria</taxon>
        <taxon>Bacillati</taxon>
        <taxon>Actinomycetota</taxon>
        <taxon>Actinomycetes</taxon>
        <taxon>Pseudonocardiales</taxon>
        <taxon>Pseudonocardiaceae</taxon>
        <taxon>Saccharothrix</taxon>
    </lineage>
</organism>
<gene>
    <name evidence="2" type="ordered locus">BN6_43290</name>
</gene>
<protein>
    <recommendedName>
        <fullName evidence="4">Secreted protein</fullName>
    </recommendedName>
</protein>
<evidence type="ECO:0000256" key="1">
    <source>
        <dbReference type="SAM" id="SignalP"/>
    </source>
</evidence>
<dbReference type="RefSeq" id="WP_015101723.1">
    <property type="nucleotide sequence ID" value="NC_019673.1"/>
</dbReference>
<proteinExistence type="predicted"/>
<evidence type="ECO:0000313" key="3">
    <source>
        <dbReference type="Proteomes" id="UP000006281"/>
    </source>
</evidence>
<dbReference type="Proteomes" id="UP000006281">
    <property type="component" value="Chromosome"/>
</dbReference>
<dbReference type="PATRIC" id="fig|1179773.3.peg.4333"/>
<keyword evidence="3" id="KW-1185">Reference proteome</keyword>
<evidence type="ECO:0008006" key="4">
    <source>
        <dbReference type="Google" id="ProtNLM"/>
    </source>
</evidence>
<dbReference type="BioCyc" id="SESP1179773:BN6_RS20955-MONOMER"/>
<feature type="chain" id="PRO_5003833981" description="Secreted protein" evidence="1">
    <location>
        <begin position="30"/>
        <end position="100"/>
    </location>
</feature>